<gene>
    <name evidence="2" type="ORF">NF556_17770</name>
</gene>
<name>A0ABY4YS59_9MICO</name>
<keyword evidence="1" id="KW-0472">Membrane</keyword>
<keyword evidence="1" id="KW-1133">Transmembrane helix</keyword>
<evidence type="ECO:0000256" key="1">
    <source>
        <dbReference type="SAM" id="Phobius"/>
    </source>
</evidence>
<evidence type="ECO:0000313" key="2">
    <source>
        <dbReference type="EMBL" id="USQ79429.1"/>
    </source>
</evidence>
<dbReference type="RefSeq" id="WP_252592491.1">
    <property type="nucleotide sequence ID" value="NZ_CP099489.1"/>
</dbReference>
<dbReference type="EMBL" id="CP099489">
    <property type="protein sequence ID" value="USQ79429.1"/>
    <property type="molecule type" value="Genomic_DNA"/>
</dbReference>
<dbReference type="Proteomes" id="UP001056455">
    <property type="component" value="Chromosome"/>
</dbReference>
<sequence>MLELADSTLFVALESFTSGTGRVLLRLAATLFLAYMLTMGVTLAIWSGRGVTERFRPSLTRGSALVVAHRPAAAGSQVSRAS</sequence>
<reference evidence="2" key="1">
    <citation type="submission" date="2022-06" db="EMBL/GenBank/DDBJ databases">
        <title>Ornithinimicrobium HY1793.</title>
        <authorList>
            <person name="Huang Y."/>
        </authorList>
    </citation>
    <scope>NUCLEOTIDE SEQUENCE</scope>
    <source>
        <strain evidence="2">HY1793</strain>
    </source>
</reference>
<proteinExistence type="predicted"/>
<organism evidence="2 3">
    <name type="scientific">Ornithinimicrobium faecis</name>
    <dbReference type="NCBI Taxonomy" id="2934158"/>
    <lineage>
        <taxon>Bacteria</taxon>
        <taxon>Bacillati</taxon>
        <taxon>Actinomycetota</taxon>
        <taxon>Actinomycetes</taxon>
        <taxon>Micrococcales</taxon>
        <taxon>Ornithinimicrobiaceae</taxon>
        <taxon>Ornithinimicrobium</taxon>
    </lineage>
</organism>
<evidence type="ECO:0000313" key="3">
    <source>
        <dbReference type="Proteomes" id="UP001056455"/>
    </source>
</evidence>
<accession>A0ABY4YS59</accession>
<feature type="transmembrane region" description="Helical" evidence="1">
    <location>
        <begin position="23"/>
        <end position="46"/>
    </location>
</feature>
<protein>
    <submittedName>
        <fullName evidence="2">Uncharacterized protein</fullName>
    </submittedName>
</protein>
<keyword evidence="1" id="KW-0812">Transmembrane</keyword>
<keyword evidence="3" id="KW-1185">Reference proteome</keyword>